<keyword evidence="8" id="KW-1185">Reference proteome</keyword>
<protein>
    <submittedName>
        <fullName evidence="5">GntR family transcriptional regulator</fullName>
    </submittedName>
</protein>
<dbReference type="PROSITE" id="PS50949">
    <property type="entry name" value="HTH_GNTR"/>
    <property type="match status" value="1"/>
</dbReference>
<dbReference type="AlphaFoldDB" id="A0A561UUA1"/>
<evidence type="ECO:0000256" key="2">
    <source>
        <dbReference type="ARBA" id="ARBA00023125"/>
    </source>
</evidence>
<dbReference type="PANTHER" id="PTHR43537">
    <property type="entry name" value="TRANSCRIPTIONAL REGULATOR, GNTR FAMILY"/>
    <property type="match status" value="1"/>
</dbReference>
<accession>A0A561UUA1</accession>
<keyword evidence="2" id="KW-0238">DNA-binding</keyword>
<dbReference type="Pfam" id="PF00392">
    <property type="entry name" value="GntR"/>
    <property type="match status" value="1"/>
</dbReference>
<dbReference type="EMBL" id="CP109114">
    <property type="protein sequence ID" value="WSC15966.1"/>
    <property type="molecule type" value="Genomic_DNA"/>
</dbReference>
<dbReference type="Pfam" id="PF07729">
    <property type="entry name" value="FCD"/>
    <property type="match status" value="1"/>
</dbReference>
<feature type="domain" description="HTH gntR-type" evidence="4">
    <location>
        <begin position="16"/>
        <end position="83"/>
    </location>
</feature>
<dbReference type="InterPro" id="IPR036388">
    <property type="entry name" value="WH-like_DNA-bd_sf"/>
</dbReference>
<dbReference type="InterPro" id="IPR036390">
    <property type="entry name" value="WH_DNA-bd_sf"/>
</dbReference>
<proteinExistence type="predicted"/>
<evidence type="ECO:0000313" key="6">
    <source>
        <dbReference type="EMBL" id="WSC15966.1"/>
    </source>
</evidence>
<evidence type="ECO:0000259" key="4">
    <source>
        <dbReference type="PROSITE" id="PS50949"/>
    </source>
</evidence>
<keyword evidence="1" id="KW-0805">Transcription regulation</keyword>
<dbReference type="SMART" id="SM00345">
    <property type="entry name" value="HTH_GNTR"/>
    <property type="match status" value="1"/>
</dbReference>
<dbReference type="SUPFAM" id="SSF48008">
    <property type="entry name" value="GntR ligand-binding domain-like"/>
    <property type="match status" value="1"/>
</dbReference>
<evidence type="ECO:0000313" key="8">
    <source>
        <dbReference type="Proteomes" id="UP001330827"/>
    </source>
</evidence>
<evidence type="ECO:0000313" key="7">
    <source>
        <dbReference type="Proteomes" id="UP000318186"/>
    </source>
</evidence>
<reference evidence="5 7" key="1">
    <citation type="submission" date="2019-06" db="EMBL/GenBank/DDBJ databases">
        <title>Sequencing the genomes of 1000 actinobacteria strains.</title>
        <authorList>
            <person name="Klenk H.-P."/>
        </authorList>
    </citation>
    <scope>NUCLEOTIDE SEQUENCE [LARGE SCALE GENOMIC DNA]</scope>
    <source>
        <strain evidence="5 7">DSM 42059</strain>
    </source>
</reference>
<dbReference type="Gene3D" id="1.10.10.10">
    <property type="entry name" value="Winged helix-like DNA-binding domain superfamily/Winged helix DNA-binding domain"/>
    <property type="match status" value="1"/>
</dbReference>
<organism evidence="5 7">
    <name type="scientific">Streptomyces brevispora</name>
    <dbReference type="NCBI Taxonomy" id="887462"/>
    <lineage>
        <taxon>Bacteria</taxon>
        <taxon>Bacillati</taxon>
        <taxon>Actinomycetota</taxon>
        <taxon>Actinomycetes</taxon>
        <taxon>Kitasatosporales</taxon>
        <taxon>Streptomycetaceae</taxon>
        <taxon>Streptomyces</taxon>
    </lineage>
</organism>
<evidence type="ECO:0000256" key="3">
    <source>
        <dbReference type="ARBA" id="ARBA00023163"/>
    </source>
</evidence>
<dbReference type="SUPFAM" id="SSF46785">
    <property type="entry name" value="Winged helix' DNA-binding domain"/>
    <property type="match status" value="1"/>
</dbReference>
<dbReference type="EMBL" id="VIWW01000001">
    <property type="protein sequence ID" value="TWG02938.1"/>
    <property type="molecule type" value="Genomic_DNA"/>
</dbReference>
<dbReference type="PANTHER" id="PTHR43537:SF24">
    <property type="entry name" value="GLUCONATE OPERON TRANSCRIPTIONAL REPRESSOR"/>
    <property type="match status" value="1"/>
</dbReference>
<dbReference type="InterPro" id="IPR008920">
    <property type="entry name" value="TF_FadR/GntR_C"/>
</dbReference>
<dbReference type="InterPro" id="IPR000524">
    <property type="entry name" value="Tscrpt_reg_HTH_GntR"/>
</dbReference>
<dbReference type="GO" id="GO:0003700">
    <property type="term" value="F:DNA-binding transcription factor activity"/>
    <property type="evidence" value="ECO:0007669"/>
    <property type="project" value="InterPro"/>
</dbReference>
<evidence type="ECO:0000313" key="5">
    <source>
        <dbReference type="EMBL" id="TWG02938.1"/>
    </source>
</evidence>
<dbReference type="InterPro" id="IPR011711">
    <property type="entry name" value="GntR_C"/>
</dbReference>
<sequence>MSNPYVIKANARSPRQQLPEEVASYVRELIISGEARPGDFLRMEPIAEAVGVSNTPVREGLLALRSEGFVKLVPRKGFVVEPFTRQDVRDLFWAQATLAGELGARAAKVITPAEIAQLEAIGERYKVAVREGDDRALAVLGHQFHRTVNMVAGSQRLALLLGSVVKHLSNTFYTAIEGQVEHTNDDHPQIVEALRNSDARRARKLMVDHILSGGDALVETLAQRGLWRGQEES</sequence>
<dbReference type="Proteomes" id="UP000318186">
    <property type="component" value="Unassembled WGS sequence"/>
</dbReference>
<name>A0A561UUA1_9ACTN</name>
<dbReference type="SMART" id="SM00895">
    <property type="entry name" value="FCD"/>
    <property type="match status" value="1"/>
</dbReference>
<keyword evidence="3" id="KW-0804">Transcription</keyword>
<dbReference type="OrthoDB" id="8680240at2"/>
<dbReference type="RefSeq" id="WP_145763359.1">
    <property type="nucleotide sequence ID" value="NZ_CP109114.1"/>
</dbReference>
<reference evidence="6 8" key="2">
    <citation type="submission" date="2022-10" db="EMBL/GenBank/DDBJ databases">
        <title>The complete genomes of actinobacterial strains from the NBC collection.</title>
        <authorList>
            <person name="Joergensen T.S."/>
            <person name="Alvarez Arevalo M."/>
            <person name="Sterndorff E.B."/>
            <person name="Faurdal D."/>
            <person name="Vuksanovic O."/>
            <person name="Mourched A.-S."/>
            <person name="Charusanti P."/>
            <person name="Shaw S."/>
            <person name="Blin K."/>
            <person name="Weber T."/>
        </authorList>
    </citation>
    <scope>NUCLEOTIDE SEQUENCE [LARGE SCALE GENOMIC DNA]</scope>
    <source>
        <strain evidence="6 8">NBC 01769</strain>
    </source>
</reference>
<evidence type="ECO:0000256" key="1">
    <source>
        <dbReference type="ARBA" id="ARBA00023015"/>
    </source>
</evidence>
<dbReference type="Gene3D" id="1.20.120.530">
    <property type="entry name" value="GntR ligand-binding domain-like"/>
    <property type="match status" value="1"/>
</dbReference>
<gene>
    <name evidence="5" type="ORF">FHX80_111350</name>
    <name evidence="6" type="ORF">OIE64_26150</name>
</gene>
<dbReference type="GO" id="GO:0003677">
    <property type="term" value="F:DNA binding"/>
    <property type="evidence" value="ECO:0007669"/>
    <property type="project" value="UniProtKB-KW"/>
</dbReference>
<dbReference type="Proteomes" id="UP001330827">
    <property type="component" value="Chromosome"/>
</dbReference>